<reference evidence="4 5" key="1">
    <citation type="submission" date="2024-07" db="EMBL/GenBank/DDBJ databases">
        <title>Section-level genome sequencing and comparative genomics of Aspergillus sections Usti and Cavernicolus.</title>
        <authorList>
            <consortium name="Lawrence Berkeley National Laboratory"/>
            <person name="Nybo J.L."/>
            <person name="Vesth T.C."/>
            <person name="Theobald S."/>
            <person name="Frisvad J.C."/>
            <person name="Larsen T.O."/>
            <person name="Kjaerboelling I."/>
            <person name="Rothschild-Mancinelli K."/>
            <person name="Lyhne E.K."/>
            <person name="Kogle M.E."/>
            <person name="Barry K."/>
            <person name="Clum A."/>
            <person name="Na H."/>
            <person name="Ledsgaard L."/>
            <person name="Lin J."/>
            <person name="Lipzen A."/>
            <person name="Kuo A."/>
            <person name="Riley R."/>
            <person name="Mondo S."/>
            <person name="LaButti K."/>
            <person name="Haridas S."/>
            <person name="Pangalinan J."/>
            <person name="Salamov A.A."/>
            <person name="Simmons B.A."/>
            <person name="Magnuson J.K."/>
            <person name="Chen J."/>
            <person name="Drula E."/>
            <person name="Henrissat B."/>
            <person name="Wiebenga A."/>
            <person name="Lubbers R.J."/>
            <person name="Gomes A.C."/>
            <person name="Macurrencykelacurrency M.R."/>
            <person name="Stajich J."/>
            <person name="Grigoriev I.V."/>
            <person name="Mortensen U.H."/>
            <person name="De vries R.P."/>
            <person name="Baker S.E."/>
            <person name="Andersen M.R."/>
        </authorList>
    </citation>
    <scope>NUCLEOTIDE SEQUENCE [LARGE SCALE GENOMIC DNA]</scope>
    <source>
        <strain evidence="4 5">CBS 756.74</strain>
    </source>
</reference>
<evidence type="ECO:0000313" key="4">
    <source>
        <dbReference type="EMBL" id="KAL2859611.1"/>
    </source>
</evidence>
<dbReference type="EMBL" id="JBFXLR010000003">
    <property type="protein sequence ID" value="KAL2859611.1"/>
    <property type="molecule type" value="Genomic_DNA"/>
</dbReference>
<evidence type="ECO:0008006" key="6">
    <source>
        <dbReference type="Google" id="ProtNLM"/>
    </source>
</evidence>
<evidence type="ECO:0000313" key="5">
    <source>
        <dbReference type="Proteomes" id="UP001610444"/>
    </source>
</evidence>
<organism evidence="4 5">
    <name type="scientific">Aspergillus pseudodeflectus</name>
    <dbReference type="NCBI Taxonomy" id="176178"/>
    <lineage>
        <taxon>Eukaryota</taxon>
        <taxon>Fungi</taxon>
        <taxon>Dikarya</taxon>
        <taxon>Ascomycota</taxon>
        <taxon>Pezizomycotina</taxon>
        <taxon>Eurotiomycetes</taxon>
        <taxon>Eurotiomycetidae</taxon>
        <taxon>Eurotiales</taxon>
        <taxon>Aspergillaceae</taxon>
        <taxon>Aspergillus</taxon>
        <taxon>Aspergillus subgen. Nidulantes</taxon>
    </lineage>
</organism>
<name>A0ABR4L563_9EURO</name>
<dbReference type="RefSeq" id="XP_070904545.1">
    <property type="nucleotide sequence ID" value="XM_071044342.1"/>
</dbReference>
<dbReference type="GeneID" id="98159506"/>
<evidence type="ECO:0000256" key="1">
    <source>
        <dbReference type="SAM" id="SignalP"/>
    </source>
</evidence>
<proteinExistence type="predicted"/>
<protein>
    <recommendedName>
        <fullName evidence="6">Hydroxyneurosporene synthase</fullName>
    </recommendedName>
</protein>
<evidence type="ECO:0000259" key="3">
    <source>
        <dbReference type="Pfam" id="PF25581"/>
    </source>
</evidence>
<feature type="signal peptide" evidence="1">
    <location>
        <begin position="1"/>
        <end position="21"/>
    </location>
</feature>
<feature type="domain" description="AsqO/PenF-like C-terminal" evidence="3">
    <location>
        <begin position="245"/>
        <end position="370"/>
    </location>
</feature>
<keyword evidence="1" id="KW-0732">Signal</keyword>
<gene>
    <name evidence="4" type="ORF">BJX68DRAFT_262035</name>
</gene>
<dbReference type="InterPro" id="IPR057722">
    <property type="entry name" value="AsqO/PenF-like_C"/>
</dbReference>
<dbReference type="Pfam" id="PF24137">
    <property type="entry name" value="DA_N"/>
    <property type="match status" value="1"/>
</dbReference>
<sequence>MTLSSIVSISYLAFLSTNVLAQRTVVVPAHFTGTEQSHTQWISNATGFDAPMNQPLNDTSFDWWYFDVVQEPDARGQNHPSMAMTFHTTGRDGMDVFQNLFPLGLPSNNLIQINLNWPDGGKDAWVLVGDEAVITVEGDGASGEFRGTGCAFEGEADLSEYTVHVDAPEKGIVGTFRVRADVPPHYPCGPAEAGQDMQVVPGVGWMNAIPDGYGEADFSIRGKPFSVRGRGYHDHNYGSRPFSESAYSAYWGHGRLGEYAFVWLTVLTPTLEEHVSAYVTKGTEILVARCEGITIRPYGEHSTYPPTRRTGAPEGFTISVDTPDGLFELQAETIHIQINFDFYRRFTGRFAGTLDGEPLPDGVALWEQFALDKD</sequence>
<dbReference type="SUPFAM" id="SSF159245">
    <property type="entry name" value="AttH-like"/>
    <property type="match status" value="1"/>
</dbReference>
<dbReference type="Pfam" id="PF25581">
    <property type="entry name" value="AsqO_C"/>
    <property type="match status" value="1"/>
</dbReference>
<accession>A0ABR4L563</accession>
<dbReference type="InterPro" id="IPR056402">
    <property type="entry name" value="DA_N"/>
</dbReference>
<dbReference type="Proteomes" id="UP001610444">
    <property type="component" value="Unassembled WGS sequence"/>
</dbReference>
<evidence type="ECO:0000259" key="2">
    <source>
        <dbReference type="Pfam" id="PF24137"/>
    </source>
</evidence>
<feature type="chain" id="PRO_5046106947" description="Hydroxyneurosporene synthase" evidence="1">
    <location>
        <begin position="22"/>
        <end position="374"/>
    </location>
</feature>
<comment type="caution">
    <text evidence="4">The sequence shown here is derived from an EMBL/GenBank/DDBJ whole genome shotgun (WGS) entry which is preliminary data.</text>
</comment>
<feature type="domain" description="Diels-Alderase N-terminal" evidence="2">
    <location>
        <begin position="42"/>
        <end position="236"/>
    </location>
</feature>
<keyword evidence="5" id="KW-1185">Reference proteome</keyword>